<sequence length="124" mass="14585">MGVLLTISTMSKKAKKQRRIMYITDEAQEGLNLDKGDILRMEKVNKNKFFLKRILPQNKNKEVDLQISKMGKRRIIYLRDHLIQDLLDMEGEGMFKAYIKKNEKNGDILMVRLVPAETPEKEYI</sequence>
<organism evidence="1 2">
    <name type="scientific">Candidatus Methanofastidiosum methylothiophilum</name>
    <dbReference type="NCBI Taxonomy" id="1705564"/>
    <lineage>
        <taxon>Archaea</taxon>
        <taxon>Methanobacteriati</taxon>
        <taxon>Methanobacteriota</taxon>
        <taxon>Stenosarchaea group</taxon>
        <taxon>Candidatus Methanofastidiosia</taxon>
        <taxon>Candidatus Methanofastidiosales</taxon>
        <taxon>Candidatus Methanofastidiosaceae</taxon>
        <taxon>Candidatus Methanofastidiosum</taxon>
    </lineage>
</organism>
<name>A0A150IHU6_9EURY</name>
<evidence type="ECO:0000313" key="2">
    <source>
        <dbReference type="Proteomes" id="UP000075578"/>
    </source>
</evidence>
<gene>
    <name evidence="1" type="ORF">AMQ74_01999</name>
</gene>
<dbReference type="Proteomes" id="UP000075578">
    <property type="component" value="Unassembled WGS sequence"/>
</dbReference>
<accession>A0A150IHU6</accession>
<dbReference type="AlphaFoldDB" id="A0A150IHU6"/>
<proteinExistence type="predicted"/>
<evidence type="ECO:0000313" key="1">
    <source>
        <dbReference type="EMBL" id="KYC44274.1"/>
    </source>
</evidence>
<protein>
    <submittedName>
        <fullName evidence="1">Uncharacterized protein</fullName>
    </submittedName>
</protein>
<comment type="caution">
    <text evidence="1">The sequence shown here is derived from an EMBL/GenBank/DDBJ whole genome shotgun (WGS) entry which is preliminary data.</text>
</comment>
<reference evidence="1 2" key="1">
    <citation type="journal article" date="2016" name="ISME J.">
        <title>Chasing the elusive Euryarchaeota class WSA2: genomes reveal a uniquely fastidious methyl-reducing methanogen.</title>
        <authorList>
            <person name="Nobu M.K."/>
            <person name="Narihiro T."/>
            <person name="Kuroda K."/>
            <person name="Mei R."/>
            <person name="Liu W.T."/>
        </authorList>
    </citation>
    <scope>NUCLEOTIDE SEQUENCE [LARGE SCALE GENOMIC DNA]</scope>
    <source>
        <strain evidence="1">U1lsi0528_Bin089</strain>
    </source>
</reference>
<dbReference type="EMBL" id="LNGD01000313">
    <property type="protein sequence ID" value="KYC44274.1"/>
    <property type="molecule type" value="Genomic_DNA"/>
</dbReference>